<keyword evidence="2" id="KW-0805">Transcription regulation</keyword>
<sequence>MPATRSSPPQTPRRLTDRKREAILRAAVEEFRSAGFDATSMDRIAAAAGVSKRTVYNHFPSKDELFGLTLEHLWASSAESEDMAYRADLPLDQQLRQLLMQKLALLGDASFIDLARVAIAEVIHSPERAQAMICRIGEKETGVTAWIRAAMADGRLVEVDVDFAGHQLQGLVKSFAFWPQVTLGQPPLALAERQRVADSAVAMFLGCYAVKAGAANDPTAIAIFP</sequence>
<dbReference type="GO" id="GO:0003700">
    <property type="term" value="F:DNA-binding transcription factor activity"/>
    <property type="evidence" value="ECO:0007669"/>
    <property type="project" value="TreeGrafter"/>
</dbReference>
<dbReference type="PROSITE" id="PS01081">
    <property type="entry name" value="HTH_TETR_1"/>
    <property type="match status" value="1"/>
</dbReference>
<reference evidence="7 8" key="1">
    <citation type="submission" date="2020-04" db="EMBL/GenBank/DDBJ databases">
        <authorList>
            <person name="De Canck E."/>
        </authorList>
    </citation>
    <scope>NUCLEOTIDE SEQUENCE [LARGE SCALE GENOMIC DNA]</scope>
    <source>
        <strain evidence="7 8">LMG 3458</strain>
    </source>
</reference>
<keyword evidence="1" id="KW-0678">Repressor</keyword>
<feature type="DNA-binding region" description="H-T-H motif" evidence="5">
    <location>
        <begin position="40"/>
        <end position="59"/>
    </location>
</feature>
<keyword evidence="3 5" id="KW-0238">DNA-binding</keyword>
<accession>A0A6S7B847</accession>
<dbReference type="PANTHER" id="PTHR30055">
    <property type="entry name" value="HTH-TYPE TRANSCRIPTIONAL REGULATOR RUTR"/>
    <property type="match status" value="1"/>
</dbReference>
<dbReference type="InterPro" id="IPR039536">
    <property type="entry name" value="TetR_C_Proteobacteria"/>
</dbReference>
<evidence type="ECO:0000256" key="4">
    <source>
        <dbReference type="ARBA" id="ARBA00023163"/>
    </source>
</evidence>
<protein>
    <recommendedName>
        <fullName evidence="6">HTH tetR-type domain-containing protein</fullName>
    </recommendedName>
</protein>
<dbReference type="InterPro" id="IPR050109">
    <property type="entry name" value="HTH-type_TetR-like_transc_reg"/>
</dbReference>
<dbReference type="Proteomes" id="UP000494111">
    <property type="component" value="Unassembled WGS sequence"/>
</dbReference>
<keyword evidence="4" id="KW-0804">Transcription</keyword>
<proteinExistence type="predicted"/>
<dbReference type="PRINTS" id="PR00455">
    <property type="entry name" value="HTHTETR"/>
</dbReference>
<dbReference type="Pfam" id="PF00440">
    <property type="entry name" value="TetR_N"/>
    <property type="match status" value="1"/>
</dbReference>
<dbReference type="InterPro" id="IPR036271">
    <property type="entry name" value="Tet_transcr_reg_TetR-rel_C_sf"/>
</dbReference>
<gene>
    <name evidence="7" type="ORF">LMG3458_02719</name>
</gene>
<evidence type="ECO:0000256" key="3">
    <source>
        <dbReference type="ARBA" id="ARBA00023125"/>
    </source>
</evidence>
<dbReference type="PROSITE" id="PS50977">
    <property type="entry name" value="HTH_TETR_2"/>
    <property type="match status" value="1"/>
</dbReference>
<dbReference type="InterPro" id="IPR023772">
    <property type="entry name" value="DNA-bd_HTH_TetR-type_CS"/>
</dbReference>
<evidence type="ECO:0000256" key="5">
    <source>
        <dbReference type="PROSITE-ProRule" id="PRU00335"/>
    </source>
</evidence>
<dbReference type="GO" id="GO:0000976">
    <property type="term" value="F:transcription cis-regulatory region binding"/>
    <property type="evidence" value="ECO:0007669"/>
    <property type="project" value="TreeGrafter"/>
</dbReference>
<evidence type="ECO:0000256" key="2">
    <source>
        <dbReference type="ARBA" id="ARBA00023015"/>
    </source>
</evidence>
<evidence type="ECO:0000313" key="8">
    <source>
        <dbReference type="Proteomes" id="UP000494111"/>
    </source>
</evidence>
<dbReference type="InterPro" id="IPR001647">
    <property type="entry name" value="HTH_TetR"/>
</dbReference>
<dbReference type="InterPro" id="IPR009057">
    <property type="entry name" value="Homeodomain-like_sf"/>
</dbReference>
<organism evidence="7 8">
    <name type="scientific">Achromobacter deleyi</name>
    <dbReference type="NCBI Taxonomy" id="1353891"/>
    <lineage>
        <taxon>Bacteria</taxon>
        <taxon>Pseudomonadati</taxon>
        <taxon>Pseudomonadota</taxon>
        <taxon>Betaproteobacteria</taxon>
        <taxon>Burkholderiales</taxon>
        <taxon>Alcaligenaceae</taxon>
        <taxon>Achromobacter</taxon>
    </lineage>
</organism>
<dbReference type="AlphaFoldDB" id="A0A6S7B847"/>
<evidence type="ECO:0000256" key="1">
    <source>
        <dbReference type="ARBA" id="ARBA00022491"/>
    </source>
</evidence>
<feature type="domain" description="HTH tetR-type" evidence="6">
    <location>
        <begin position="17"/>
        <end position="77"/>
    </location>
</feature>
<dbReference type="Pfam" id="PF14246">
    <property type="entry name" value="TetR_C_7"/>
    <property type="match status" value="1"/>
</dbReference>
<evidence type="ECO:0000259" key="6">
    <source>
        <dbReference type="PROSITE" id="PS50977"/>
    </source>
</evidence>
<name>A0A6S7B847_9BURK</name>
<evidence type="ECO:0000313" key="7">
    <source>
        <dbReference type="EMBL" id="CAB3702190.1"/>
    </source>
</evidence>
<dbReference type="SUPFAM" id="SSF46689">
    <property type="entry name" value="Homeodomain-like"/>
    <property type="match status" value="1"/>
</dbReference>
<dbReference type="PANTHER" id="PTHR30055:SF224">
    <property type="entry name" value="TRANSCRIPTIONAL REGULATOR TETR FAMILY"/>
    <property type="match status" value="1"/>
</dbReference>
<dbReference type="EMBL" id="CADIJO010000008">
    <property type="protein sequence ID" value="CAB3702190.1"/>
    <property type="molecule type" value="Genomic_DNA"/>
</dbReference>
<dbReference type="FunFam" id="1.10.10.60:FF:000141">
    <property type="entry name" value="TetR family transcriptional regulator"/>
    <property type="match status" value="1"/>
</dbReference>
<dbReference type="SUPFAM" id="SSF48498">
    <property type="entry name" value="Tetracyclin repressor-like, C-terminal domain"/>
    <property type="match status" value="1"/>
</dbReference>
<dbReference type="RefSeq" id="WP_175192179.1">
    <property type="nucleotide sequence ID" value="NZ_CADIJO010000008.1"/>
</dbReference>
<dbReference type="Gene3D" id="1.10.357.10">
    <property type="entry name" value="Tetracycline Repressor, domain 2"/>
    <property type="match status" value="1"/>
</dbReference>
<dbReference type="Gene3D" id="1.10.10.60">
    <property type="entry name" value="Homeodomain-like"/>
    <property type="match status" value="1"/>
</dbReference>